<dbReference type="SUPFAM" id="SSF52091">
    <property type="entry name" value="SpoIIaa-like"/>
    <property type="match status" value="1"/>
</dbReference>
<dbReference type="InterPro" id="IPR002645">
    <property type="entry name" value="STAS_dom"/>
</dbReference>
<dbReference type="RefSeq" id="WP_272096859.1">
    <property type="nucleotide sequence ID" value="NZ_JAQNDK010000002.1"/>
</dbReference>
<dbReference type="InterPro" id="IPR053159">
    <property type="entry name" value="Hybrid_Histidine_Kinase"/>
</dbReference>
<feature type="domain" description="Protein kinase" evidence="2">
    <location>
        <begin position="12"/>
        <end position="288"/>
    </location>
</feature>
<evidence type="ECO:0000313" key="5">
    <source>
        <dbReference type="Proteomes" id="UP001217485"/>
    </source>
</evidence>
<dbReference type="Pfam" id="PF00069">
    <property type="entry name" value="Pkinase"/>
    <property type="match status" value="1"/>
</dbReference>
<dbReference type="CDD" id="cd14014">
    <property type="entry name" value="STKc_PknB_like"/>
    <property type="match status" value="1"/>
</dbReference>
<dbReference type="PANTHER" id="PTHR43642:SF1">
    <property type="entry name" value="HYBRID SIGNAL TRANSDUCTION HISTIDINE KINASE G"/>
    <property type="match status" value="1"/>
</dbReference>
<accession>A0ABT5C3U0</accession>
<dbReference type="Pfam" id="PF13191">
    <property type="entry name" value="AAA_16"/>
    <property type="match status" value="1"/>
</dbReference>
<dbReference type="InterPro" id="IPR011009">
    <property type="entry name" value="Kinase-like_dom_sf"/>
</dbReference>
<dbReference type="Gene3D" id="3.30.750.24">
    <property type="entry name" value="STAS domain"/>
    <property type="match status" value="1"/>
</dbReference>
<dbReference type="Pfam" id="PF01740">
    <property type="entry name" value="STAS"/>
    <property type="match status" value="1"/>
</dbReference>
<evidence type="ECO:0000259" key="3">
    <source>
        <dbReference type="PROSITE" id="PS50801"/>
    </source>
</evidence>
<dbReference type="Pfam" id="PF01590">
    <property type="entry name" value="GAF"/>
    <property type="match status" value="1"/>
</dbReference>
<dbReference type="InterPro" id="IPR041664">
    <property type="entry name" value="AAA_16"/>
</dbReference>
<dbReference type="SMART" id="SM00065">
    <property type="entry name" value="GAF"/>
    <property type="match status" value="1"/>
</dbReference>
<evidence type="ECO:0000259" key="2">
    <source>
        <dbReference type="PROSITE" id="PS50011"/>
    </source>
</evidence>
<dbReference type="InterPro" id="IPR003018">
    <property type="entry name" value="GAF"/>
</dbReference>
<dbReference type="InterPro" id="IPR036513">
    <property type="entry name" value="STAS_dom_sf"/>
</dbReference>
<protein>
    <submittedName>
        <fullName evidence="4">AAA family ATPase</fullName>
    </submittedName>
</protein>
<feature type="coiled-coil region" evidence="1">
    <location>
        <begin position="1505"/>
        <end position="1581"/>
    </location>
</feature>
<evidence type="ECO:0000256" key="1">
    <source>
        <dbReference type="SAM" id="Coils"/>
    </source>
</evidence>
<reference evidence="4 5" key="1">
    <citation type="submission" date="2023-01" db="EMBL/GenBank/DDBJ databases">
        <title>Minimal conservation of predation-associated metabolite biosynthetic gene clusters underscores biosynthetic potential of Myxococcota including descriptions for ten novel species: Archangium lansinium sp. nov., Myxococcus landrumus sp. nov., Nannocystis bai.</title>
        <authorList>
            <person name="Ahearne A."/>
            <person name="Stevens C."/>
            <person name="Dowd S."/>
        </authorList>
    </citation>
    <scope>NUCLEOTIDE SEQUENCE [LARGE SCALE GENOMIC DNA]</scope>
    <source>
        <strain evidence="4 5">WIWO2</strain>
    </source>
</reference>
<dbReference type="InterPro" id="IPR000719">
    <property type="entry name" value="Prot_kinase_dom"/>
</dbReference>
<dbReference type="CDD" id="cd07041">
    <property type="entry name" value="STAS_RsbR_RsbS_like"/>
    <property type="match status" value="1"/>
</dbReference>
<dbReference type="InterPro" id="IPR027417">
    <property type="entry name" value="P-loop_NTPase"/>
</dbReference>
<name>A0ABT5C3U0_9BACT</name>
<dbReference type="PROSITE" id="PS50011">
    <property type="entry name" value="PROTEIN_KINASE_DOM"/>
    <property type="match status" value="1"/>
</dbReference>
<evidence type="ECO:0000313" key="4">
    <source>
        <dbReference type="EMBL" id="MDC0679851.1"/>
    </source>
</evidence>
<sequence>MTTTAPFDLPGHVVEQLIHEGGKTHVYRGRRAADQRPVVIKTLKGEHPSVRDLALLRHEFGLLRDLDLESVVRVCSLERTRGGLALVTEEVEGTTLRAILDDRRLDLRAALALSAAIADAIGAVHRCHVTHKDINPSNIIVSSDLRRATLIDFGASSRLKQELQQSTSASTLQGTLAYMSPEQTGRMNRGIDYRADLYSFGVTLYEMLTGALPFPDGDPVDVLYSHIARQPAPPHERSEDVPQPVSEIVMKLLAKAPEDRYQSAYGVKADLAECLRSLEQTGRVHPFPIGQRDRSHELRVPQKIYGRDEERDRLLAAFERARAGAAELVLVSGYSGVGKSALVHETYKAIARVGGHFAHGKFDQLNRGVPCASVVQAFRGLVQQLLSERTDALAHWRAELGAALGPNAGLLVDLIPELALIVGEAPPVAALGPSESQNRFDMVFRSFLGVFAAPSRPLVLFLDDLQWADPASLRLLRLLLTDADTRHLLVVGAYRDNEVSPAHPLVITLDAIRAAGAAVTDIPLAPLSHDDVTALASDALGRAAQDVAQLSELLHDKTLGNPFFLGQFLRMLGDDGLLRCDAETGRWTWDLAAIESRAVTDNVADFMIAKLQRLAPPTQRALTLAACIGHRFDLRTLATISEQPASRAAQDLWEAMQEGVLLPIDADYRLVHPEDPSHGETATDASLAVSYQFLHDRVQQAAYALIADEHRCAAHLRVGRLMLASQRGEPQEEQLFDTVNHLNYGAALIADPGERDLLARLNLRAGRKAKGSTAYGAAAEYFSAGRSALGDDGASGDHALRWALTLEAAECEYLCGRFTEAEALFQRLLEVAASNLDRARVQSLRMKLYQVAGRYDEGVTVGQEALRLFGVEIPGASEEIGAAVSAEVAQIPESMAGRSIEDILHAPLLADEQMRAVINLLADCAPCAYIGRPGVFPLIALKMLNLSLRHGNTEASCFAYSVYGFMLVAAFGDIPSGFRFSEMSIRLNEKLGDVSLRGTLLHLHGDHINFWVQHIRNDLPILERAFLACIEAGDLVYASYLAFETVWQVYEKGDPLAEVHRVAERFASFARKTGNHAVLETIRLEQQFLRSLKGLTAADASLSEEGFAEFSEEACLAALTRASFGCGIAFYHIIRLILLYSHGRPAEALAAAEAARPVLGAVMAMPIEATYHFYLALTLVALGEHDERERERHAGALSASLEKLELWARHCPDNFRVKHALVLAEAARASGRDVEAMGLYDDAIDAARQSEFVQYEALASELAGLYYARKGRRRIATLYLDAATHAYRQWGAERKATELVRQHGLDPLPIARGPAAEHEKAAARSSSMSVSHPLLHKLADVAAVLQTTQAISSELVLGKALDRVMRAVLASAGGQRGFLVLAREERLFIEASVTIDPASIEVELRRPLEESSALPASVVHYVARTRELLILDDAAASPRFAADPYLAAHRPKSVMGLPLVHQNRLTGVLYVENTLASGAFTPEQTELLRLLGAQVAAALENALLYGRLQEASERQRAMNDRLESEVQRRTEELFSVNERLSQKADELNRANELLLEELRERERAEQARAALQEEIIGVQRLRLSEMATPIIPITDRVLVMPLIGTMDAARAAQVLEATLAGVERHNPSIVIIDITGLKHVDAGVADSLIRTASALRLLGAQAILTGMQPEVARALTQGGIDLRGIITRSTLQSAIAHAITPSPAARSR</sequence>
<dbReference type="Proteomes" id="UP001217485">
    <property type="component" value="Unassembled WGS sequence"/>
</dbReference>
<proteinExistence type="predicted"/>
<dbReference type="InterPro" id="IPR011990">
    <property type="entry name" value="TPR-like_helical_dom_sf"/>
</dbReference>
<dbReference type="SUPFAM" id="SSF48452">
    <property type="entry name" value="TPR-like"/>
    <property type="match status" value="1"/>
</dbReference>
<keyword evidence="5" id="KW-1185">Reference proteome</keyword>
<feature type="domain" description="STAS" evidence="3">
    <location>
        <begin position="1587"/>
        <end position="1698"/>
    </location>
</feature>
<dbReference type="Gene3D" id="3.30.450.40">
    <property type="match status" value="1"/>
</dbReference>
<dbReference type="SUPFAM" id="SSF52540">
    <property type="entry name" value="P-loop containing nucleoside triphosphate hydrolases"/>
    <property type="match status" value="1"/>
</dbReference>
<organism evidence="4 5">
    <name type="scientific">Sorangium atrum</name>
    <dbReference type="NCBI Taxonomy" id="2995308"/>
    <lineage>
        <taxon>Bacteria</taxon>
        <taxon>Pseudomonadati</taxon>
        <taxon>Myxococcota</taxon>
        <taxon>Polyangia</taxon>
        <taxon>Polyangiales</taxon>
        <taxon>Polyangiaceae</taxon>
        <taxon>Sorangium</taxon>
    </lineage>
</organism>
<dbReference type="PANTHER" id="PTHR43642">
    <property type="entry name" value="HYBRID SIGNAL TRANSDUCTION HISTIDINE KINASE G"/>
    <property type="match status" value="1"/>
</dbReference>
<dbReference type="InterPro" id="IPR029016">
    <property type="entry name" value="GAF-like_dom_sf"/>
</dbReference>
<dbReference type="EMBL" id="JAQNDK010000002">
    <property type="protein sequence ID" value="MDC0679851.1"/>
    <property type="molecule type" value="Genomic_DNA"/>
</dbReference>
<dbReference type="PROSITE" id="PS50801">
    <property type="entry name" value="STAS"/>
    <property type="match status" value="1"/>
</dbReference>
<comment type="caution">
    <text evidence="4">The sequence shown here is derived from an EMBL/GenBank/DDBJ whole genome shotgun (WGS) entry which is preliminary data.</text>
</comment>
<dbReference type="Gene3D" id="1.10.510.10">
    <property type="entry name" value="Transferase(Phosphotransferase) domain 1"/>
    <property type="match status" value="1"/>
</dbReference>
<dbReference type="SUPFAM" id="SSF55781">
    <property type="entry name" value="GAF domain-like"/>
    <property type="match status" value="1"/>
</dbReference>
<dbReference type="Gene3D" id="3.40.50.300">
    <property type="entry name" value="P-loop containing nucleotide triphosphate hydrolases"/>
    <property type="match status" value="1"/>
</dbReference>
<keyword evidence="1" id="KW-0175">Coiled coil</keyword>
<gene>
    <name evidence="4" type="ORF">POL72_19070</name>
</gene>
<dbReference type="SUPFAM" id="SSF56112">
    <property type="entry name" value="Protein kinase-like (PK-like)"/>
    <property type="match status" value="1"/>
</dbReference>